<protein>
    <submittedName>
        <fullName evidence="4">DNA-binding protein</fullName>
    </submittedName>
</protein>
<keyword evidence="4" id="KW-0238">DNA-binding</keyword>
<dbReference type="GO" id="GO:0003677">
    <property type="term" value="F:DNA binding"/>
    <property type="evidence" value="ECO:0007669"/>
    <property type="project" value="UniProtKB-KW"/>
</dbReference>
<reference evidence="4" key="1">
    <citation type="submission" date="2023-02" db="EMBL/GenBank/DDBJ databases">
        <title>Description of Herbaspirillum huttiense subsp. nephrolepsisexaltata and Herbaspirillum huttiense subsp. lycopersicon.</title>
        <authorList>
            <person name="Poudel M."/>
            <person name="Sharma A."/>
            <person name="Goss E."/>
            <person name="Tapia J.H."/>
            <person name="Harmon C.M."/>
            <person name="Jones J.B."/>
        </authorList>
    </citation>
    <scope>NUCLEOTIDE SEQUENCE</scope>
    <source>
        <strain evidence="4">NC40101</strain>
    </source>
</reference>
<dbReference type="InterPro" id="IPR021104">
    <property type="entry name" value="KfrA_DNA-bd_N"/>
</dbReference>
<organism evidence="4">
    <name type="scientific">Herbaspirillum huttiense subsp. nephrolepidis</name>
    <dbReference type="NCBI Taxonomy" id="3075126"/>
    <lineage>
        <taxon>Bacteria</taxon>
        <taxon>Pseudomonadati</taxon>
        <taxon>Pseudomonadota</taxon>
        <taxon>Betaproteobacteria</taxon>
        <taxon>Burkholderiales</taxon>
        <taxon>Oxalobacteraceae</taxon>
        <taxon>Herbaspirillum</taxon>
    </lineage>
</organism>
<dbReference type="Pfam" id="PF11740">
    <property type="entry name" value="KfrA_N"/>
    <property type="match status" value="1"/>
</dbReference>
<keyword evidence="1" id="KW-0175">Coiled coil</keyword>
<accession>A0AAE4GF62</accession>
<evidence type="ECO:0000313" key="4">
    <source>
        <dbReference type="EMBL" id="MDT0340868.1"/>
    </source>
</evidence>
<dbReference type="AlphaFoldDB" id="A0AAE4GF62"/>
<evidence type="ECO:0000256" key="2">
    <source>
        <dbReference type="SAM" id="MobiDB-lite"/>
    </source>
</evidence>
<sequence>MPRPAIATPEQIRSTILSMLTDAHDAAPASRERFRRVVSVRKLQARLGGGDPAALGRAINAVEAEVVAAGIDQIAIPELPPDVSDLMRQLWQAAVGVQLDEVAKLKREALDVAENAKAAMDDSALRVEVLKAELSELRGLLAARDTDLAQARADRGALSQQLQALQAEHEALRDALATAHTHTTAQQQEHAKSLAEAQQRYDGLSKQLMQETAMQRQALQQEQNRIGSQLKFAERRIATLEEAVAEAQRDAAHERDQRQAAVGEASALKAINASQRSQLDELVRVALAPPPAPKQRAPRAVSPKTVSKGAGVRKTKS</sequence>
<evidence type="ECO:0000259" key="3">
    <source>
        <dbReference type="Pfam" id="PF11740"/>
    </source>
</evidence>
<dbReference type="EMBL" id="JAVRAA010000029">
    <property type="protein sequence ID" value="MDT0340868.1"/>
    <property type="molecule type" value="Genomic_DNA"/>
</dbReference>
<name>A0AAE4GF62_9BURK</name>
<feature type="coiled-coil region" evidence="1">
    <location>
        <begin position="102"/>
        <end position="257"/>
    </location>
</feature>
<proteinExistence type="predicted"/>
<evidence type="ECO:0000256" key="1">
    <source>
        <dbReference type="SAM" id="Coils"/>
    </source>
</evidence>
<dbReference type="RefSeq" id="WP_310839159.1">
    <property type="nucleotide sequence ID" value="NZ_JAVLSM010000031.1"/>
</dbReference>
<comment type="caution">
    <text evidence="4">The sequence shown here is derived from an EMBL/GenBank/DDBJ whole genome shotgun (WGS) entry which is preliminary data.</text>
</comment>
<feature type="region of interest" description="Disordered" evidence="2">
    <location>
        <begin position="289"/>
        <end position="317"/>
    </location>
</feature>
<gene>
    <name evidence="4" type="ORF">RJN63_28850</name>
</gene>
<feature type="domain" description="KfrA N-terminal DNA-binding" evidence="3">
    <location>
        <begin position="10"/>
        <end position="134"/>
    </location>
</feature>